<evidence type="ECO:0000313" key="3">
    <source>
        <dbReference type="EMBL" id="UYM16402.1"/>
    </source>
</evidence>
<reference evidence="3" key="1">
    <citation type="submission" date="2022-10" db="EMBL/GenBank/DDBJ databases">
        <title>Completed Genome Sequence of two octocoral isolated bacterium, Endozoicomonas euniceicola EF212T and Endozoicomonas gorgoniicola PS125T.</title>
        <authorList>
            <person name="Chiou Y.-J."/>
            <person name="Chen Y.-H."/>
        </authorList>
    </citation>
    <scope>NUCLEOTIDE SEQUENCE</scope>
    <source>
        <strain evidence="3">EF212</strain>
    </source>
</reference>
<proteinExistence type="predicted"/>
<dbReference type="InterPro" id="IPR002589">
    <property type="entry name" value="Macro_dom"/>
</dbReference>
<keyword evidence="4" id="KW-1185">Reference proteome</keyword>
<dbReference type="Pfam" id="PF01661">
    <property type="entry name" value="Macro"/>
    <property type="match status" value="1"/>
</dbReference>
<gene>
    <name evidence="3" type="ORF">NX720_00260</name>
</gene>
<protein>
    <recommendedName>
        <fullName evidence="2">Macro domain-containing protein</fullName>
    </recommendedName>
</protein>
<sequence>MNPLSDSKARPRLQAFKKWLKRSFKGLFKDKPVRILTSHVGRSLQAAPDWSTQPDIRDRDISCHDHPSTTSFPSHETKVSAADTASEQQLASDLASRAFKLKMEGYRNRNIQLMQKMSLLKAYVDSRDWSLVDSFIEQHLERQGVHDFSIYRRQCKAIANATPHRPHSTSSSTSLPTDTKLERRKTSPMPVRLSVLSFRNGQVNLFSGDITRINHKVHPGINTIVCPHRSEQRQTTPILETLTGREPALSHRGLLDQLQALESGQSMVTAAGKVSELGFKQIVHTILPEQWDSQPTARLFNAYISAIREAHHQDSASIAIPILSRYMNLSVKNEAQIAHRAIEYYLNHPDTKPAPPRIFLVFPENAIGEQLRKAHYQLNMDSTSKNAPPANHSSRIDKRQLEEALESILPTKEGMPVAARMQWLTEETDRLIELIRDGQDPGEASDQLIDYLDTAEDSLDANRHHLSTNEQILVRKFLNDLNDRLRPYYHQPPDEA</sequence>
<dbReference type="Gene3D" id="3.40.220.10">
    <property type="entry name" value="Leucine Aminopeptidase, subunit E, domain 1"/>
    <property type="match status" value="1"/>
</dbReference>
<dbReference type="InterPro" id="IPR043472">
    <property type="entry name" value="Macro_dom-like"/>
</dbReference>
<dbReference type="EMBL" id="CP103300">
    <property type="protein sequence ID" value="UYM16402.1"/>
    <property type="molecule type" value="Genomic_DNA"/>
</dbReference>
<accession>A0ABY6GUD8</accession>
<feature type="region of interest" description="Disordered" evidence="1">
    <location>
        <begin position="160"/>
        <end position="187"/>
    </location>
</feature>
<organism evidence="3 4">
    <name type="scientific">Endozoicomonas euniceicola</name>
    <dbReference type="NCBI Taxonomy" id="1234143"/>
    <lineage>
        <taxon>Bacteria</taxon>
        <taxon>Pseudomonadati</taxon>
        <taxon>Pseudomonadota</taxon>
        <taxon>Gammaproteobacteria</taxon>
        <taxon>Oceanospirillales</taxon>
        <taxon>Endozoicomonadaceae</taxon>
        <taxon>Endozoicomonas</taxon>
    </lineage>
</organism>
<feature type="compositionally biased region" description="Low complexity" evidence="1">
    <location>
        <begin position="168"/>
        <end position="178"/>
    </location>
</feature>
<feature type="domain" description="Macro" evidence="2">
    <location>
        <begin position="190"/>
        <end position="379"/>
    </location>
</feature>
<name>A0ABY6GUD8_9GAMM</name>
<dbReference type="PROSITE" id="PS51154">
    <property type="entry name" value="MACRO"/>
    <property type="match status" value="1"/>
</dbReference>
<evidence type="ECO:0000259" key="2">
    <source>
        <dbReference type="PROSITE" id="PS51154"/>
    </source>
</evidence>
<feature type="region of interest" description="Disordered" evidence="1">
    <location>
        <begin position="64"/>
        <end position="86"/>
    </location>
</feature>
<evidence type="ECO:0000256" key="1">
    <source>
        <dbReference type="SAM" id="MobiDB-lite"/>
    </source>
</evidence>
<evidence type="ECO:0000313" key="4">
    <source>
        <dbReference type="Proteomes" id="UP001163255"/>
    </source>
</evidence>
<dbReference type="Proteomes" id="UP001163255">
    <property type="component" value="Chromosome"/>
</dbReference>
<dbReference type="SUPFAM" id="SSF52949">
    <property type="entry name" value="Macro domain-like"/>
    <property type="match status" value="1"/>
</dbReference>
<dbReference type="RefSeq" id="WP_262598697.1">
    <property type="nucleotide sequence ID" value="NZ_CP103300.1"/>
</dbReference>